<dbReference type="Proteomes" id="UP000007322">
    <property type="component" value="Chromosome 2"/>
</dbReference>
<proteinExistence type="predicted"/>
<gene>
    <name evidence="1" type="ORF">MYCTH_2301215</name>
</gene>
<evidence type="ECO:0000313" key="1">
    <source>
        <dbReference type="EMBL" id="AEO56375.1"/>
    </source>
</evidence>
<dbReference type="RefSeq" id="XP_003661620.1">
    <property type="nucleotide sequence ID" value="XM_003661572.1"/>
</dbReference>
<dbReference type="HOGENOM" id="CLU_2039680_0_0_1"/>
<dbReference type="KEGG" id="mtm:MYCTH_2301215"/>
<dbReference type="EMBL" id="CP003003">
    <property type="protein sequence ID" value="AEO56375.1"/>
    <property type="molecule type" value="Genomic_DNA"/>
</dbReference>
<dbReference type="AlphaFoldDB" id="G2Q9B6"/>
<dbReference type="VEuPathDB" id="FungiDB:MYCTH_2301215"/>
<dbReference type="eggNOG" id="ENOG502SIKX">
    <property type="taxonomic scope" value="Eukaryota"/>
</dbReference>
<evidence type="ECO:0000313" key="2">
    <source>
        <dbReference type="Proteomes" id="UP000007322"/>
    </source>
</evidence>
<name>G2Q9B6_THET4</name>
<protein>
    <submittedName>
        <fullName evidence="1">Uncharacterized protein</fullName>
    </submittedName>
</protein>
<dbReference type="GeneID" id="11510425"/>
<dbReference type="STRING" id="573729.G2Q9B6"/>
<dbReference type="OrthoDB" id="4586862at2759"/>
<organism evidence="1 2">
    <name type="scientific">Thermothelomyces thermophilus (strain ATCC 42464 / BCRC 31852 / DSM 1799)</name>
    <name type="common">Sporotrichum thermophile</name>
    <dbReference type="NCBI Taxonomy" id="573729"/>
    <lineage>
        <taxon>Eukaryota</taxon>
        <taxon>Fungi</taxon>
        <taxon>Dikarya</taxon>
        <taxon>Ascomycota</taxon>
        <taxon>Pezizomycotina</taxon>
        <taxon>Sordariomycetes</taxon>
        <taxon>Sordariomycetidae</taxon>
        <taxon>Sordariales</taxon>
        <taxon>Chaetomiaceae</taxon>
        <taxon>Thermothelomyces</taxon>
    </lineage>
</organism>
<keyword evidence="2" id="KW-1185">Reference proteome</keyword>
<sequence length="121" mass="13624">MAVQVVPGFSLTNRWLLYTSYFLAPAQFVSGLNSNCPSDIGFLAYNWYTQIQWYKLMSGKDEIHAISLLLPHFNLLYCHATYGLAARYVDRAYHIAKPSRVGDRYDSCMALCCPGGDNVDA</sequence>
<accession>G2Q9B6</accession>
<reference evidence="1 2" key="1">
    <citation type="journal article" date="2011" name="Nat. Biotechnol.">
        <title>Comparative genomic analysis of the thermophilic biomass-degrading fungi Myceliophthora thermophila and Thielavia terrestris.</title>
        <authorList>
            <person name="Berka R.M."/>
            <person name="Grigoriev I.V."/>
            <person name="Otillar R."/>
            <person name="Salamov A."/>
            <person name="Grimwood J."/>
            <person name="Reid I."/>
            <person name="Ishmael N."/>
            <person name="John T."/>
            <person name="Darmond C."/>
            <person name="Moisan M.-C."/>
            <person name="Henrissat B."/>
            <person name="Coutinho P.M."/>
            <person name="Lombard V."/>
            <person name="Natvig D.O."/>
            <person name="Lindquist E."/>
            <person name="Schmutz J."/>
            <person name="Lucas S."/>
            <person name="Harris P."/>
            <person name="Powlowski J."/>
            <person name="Bellemare A."/>
            <person name="Taylor D."/>
            <person name="Butler G."/>
            <person name="de Vries R.P."/>
            <person name="Allijn I.E."/>
            <person name="van den Brink J."/>
            <person name="Ushinsky S."/>
            <person name="Storms R."/>
            <person name="Powell A.J."/>
            <person name="Paulsen I.T."/>
            <person name="Elbourne L.D.H."/>
            <person name="Baker S.E."/>
            <person name="Magnuson J."/>
            <person name="LaBoissiere S."/>
            <person name="Clutterbuck A.J."/>
            <person name="Martinez D."/>
            <person name="Wogulis M."/>
            <person name="de Leon A.L."/>
            <person name="Rey M.W."/>
            <person name="Tsang A."/>
        </authorList>
    </citation>
    <scope>NUCLEOTIDE SEQUENCE [LARGE SCALE GENOMIC DNA]</scope>
    <source>
        <strain evidence="2">ATCC 42464 / BCRC 31852 / DSM 1799</strain>
    </source>
</reference>
<dbReference type="InParanoid" id="G2Q9B6"/>